<protein>
    <submittedName>
        <fullName evidence="1">Uncharacterized protein</fullName>
    </submittedName>
</protein>
<sequence length="55" mass="6361">MWIQSLLKNGYTILDIKKMRLSDIELMVQALEIETVGKEEVIETTLDKAFPFLFG</sequence>
<evidence type="ECO:0000313" key="1">
    <source>
        <dbReference type="EMBL" id="AAM79540.1"/>
    </source>
</evidence>
<reference evidence="1 2" key="1">
    <citation type="journal article" date="2002" name="Proc. Natl. Acad. Sci. U.S.A.">
        <title>Genome sequence of a serotype M3 strain of group A Streptococcus: phage-encoded toxins, the high-virulence phenotype, and clone emergence.</title>
        <authorList>
            <person name="Beres S.B."/>
            <person name="Sylva G.L."/>
            <person name="Barbian K.D."/>
            <person name="Lei B."/>
            <person name="Hoff J.S."/>
            <person name="Mammarella N.D."/>
            <person name="Liu M.Y."/>
            <person name="Smoot J.C."/>
            <person name="Porcella S.F."/>
            <person name="Parkins L.D."/>
            <person name="Campbell D.S."/>
            <person name="Smith T.M."/>
            <person name="McCormick J.K."/>
            <person name="Leung D.Y."/>
            <person name="Schlievert P.M."/>
            <person name="Musser J.M."/>
        </authorList>
    </citation>
    <scope>NUCLEOTIDE SEQUENCE [LARGE SCALE GENOMIC DNA]</scope>
    <source>
        <strain evidence="2">ATCC BAA-595 / MGAS315</strain>
    </source>
</reference>
<dbReference type="AlphaFoldDB" id="A0A0H2UUL2"/>
<dbReference type="EMBL" id="AE014074">
    <property type="protein sequence ID" value="AAM79540.1"/>
    <property type="molecule type" value="Genomic_DNA"/>
</dbReference>
<evidence type="ECO:0000313" key="2">
    <source>
        <dbReference type="Proteomes" id="UP000000564"/>
    </source>
</evidence>
<organism evidence="1 2">
    <name type="scientific">Streptococcus pyogenes serotype M3 (strain ATCC BAA-595 / MGAS315)</name>
    <dbReference type="NCBI Taxonomy" id="198466"/>
    <lineage>
        <taxon>Bacteria</taxon>
        <taxon>Bacillati</taxon>
        <taxon>Bacillota</taxon>
        <taxon>Bacilli</taxon>
        <taxon>Lactobacillales</taxon>
        <taxon>Streptococcaceae</taxon>
        <taxon>Streptococcus</taxon>
    </lineage>
</organism>
<name>A0A0H2UUL2_STRP3</name>
<accession>A0A0H2UUL2</accession>
<dbReference type="KEGG" id="spg:SpyM3_0933"/>
<gene>
    <name evidence="1" type="ordered locus">SpyM3_0933</name>
</gene>
<proteinExistence type="predicted"/>
<dbReference type="Proteomes" id="UP000000564">
    <property type="component" value="Chromosome"/>
</dbReference>
<dbReference type="HOGENOM" id="CLU_3030349_0_0_9"/>